<dbReference type="InParanoid" id="A0A7M7QFI2"/>
<dbReference type="SUPFAM" id="SSF48295">
    <property type="entry name" value="TrpR-like"/>
    <property type="match status" value="1"/>
</dbReference>
<accession>A0A7M7QFI2</accession>
<protein>
    <submittedName>
        <fullName evidence="2">Uncharacterized protein</fullName>
    </submittedName>
</protein>
<feature type="compositionally biased region" description="Polar residues" evidence="1">
    <location>
        <begin position="80"/>
        <end position="100"/>
    </location>
</feature>
<dbReference type="AlphaFoldDB" id="A0A7M7QFI2"/>
<dbReference type="KEGG" id="nvi:107981464"/>
<dbReference type="InterPro" id="IPR010921">
    <property type="entry name" value="Trp_repressor/repl_initiator"/>
</dbReference>
<evidence type="ECO:0000313" key="3">
    <source>
        <dbReference type="Proteomes" id="UP000002358"/>
    </source>
</evidence>
<dbReference type="GeneID" id="107981464"/>
<name>A0A7M7QFI2_NASVI</name>
<feature type="region of interest" description="Disordered" evidence="1">
    <location>
        <begin position="71"/>
        <end position="100"/>
    </location>
</feature>
<dbReference type="InterPro" id="IPR036388">
    <property type="entry name" value="WH-like_DNA-bd_sf"/>
</dbReference>
<organism evidence="2 3">
    <name type="scientific">Nasonia vitripennis</name>
    <name type="common">Parasitic wasp</name>
    <dbReference type="NCBI Taxonomy" id="7425"/>
    <lineage>
        <taxon>Eukaryota</taxon>
        <taxon>Metazoa</taxon>
        <taxon>Ecdysozoa</taxon>
        <taxon>Arthropoda</taxon>
        <taxon>Hexapoda</taxon>
        <taxon>Insecta</taxon>
        <taxon>Pterygota</taxon>
        <taxon>Neoptera</taxon>
        <taxon>Endopterygota</taxon>
        <taxon>Hymenoptera</taxon>
        <taxon>Apocrita</taxon>
        <taxon>Proctotrupomorpha</taxon>
        <taxon>Chalcidoidea</taxon>
        <taxon>Pteromalidae</taxon>
        <taxon>Pteromalinae</taxon>
        <taxon>Nasonia</taxon>
    </lineage>
</organism>
<sequence>MSQIKRKTNFYSEETENTILQEMEEGKTLALVARENGIRESTIHGWQDKRAQSGVNAKLVKAKRRLNYASQCRDDKADAASTSPIPGDQPTSASTAKSSLIQEQSTNLWEAEINGLVALYKLKHGDDKYLPKYIANLWHHPRFKNSSV</sequence>
<evidence type="ECO:0000256" key="1">
    <source>
        <dbReference type="SAM" id="MobiDB-lite"/>
    </source>
</evidence>
<dbReference type="Gene3D" id="1.10.10.10">
    <property type="entry name" value="Winged helix-like DNA-binding domain superfamily/Winged helix DNA-binding domain"/>
    <property type="match status" value="1"/>
</dbReference>
<evidence type="ECO:0000313" key="2">
    <source>
        <dbReference type="EnsemblMetazoa" id="XP_031784829"/>
    </source>
</evidence>
<keyword evidence="3" id="KW-1185">Reference proteome</keyword>
<dbReference type="GO" id="GO:0043565">
    <property type="term" value="F:sequence-specific DNA binding"/>
    <property type="evidence" value="ECO:0007669"/>
    <property type="project" value="InterPro"/>
</dbReference>
<dbReference type="EnsemblMetazoa" id="XM_031928969">
    <property type="protein sequence ID" value="XP_031784829"/>
    <property type="gene ID" value="LOC107981464"/>
</dbReference>
<proteinExistence type="predicted"/>
<dbReference type="RefSeq" id="XP_031784829.1">
    <property type="nucleotide sequence ID" value="XM_031928969.1"/>
</dbReference>
<dbReference type="Proteomes" id="UP000002358">
    <property type="component" value="Chromosome 4"/>
</dbReference>
<reference evidence="2" key="1">
    <citation type="submission" date="2021-01" db="UniProtKB">
        <authorList>
            <consortium name="EnsemblMetazoa"/>
        </authorList>
    </citation>
    <scope>IDENTIFICATION</scope>
</reference>